<keyword evidence="2" id="KW-1185">Reference proteome</keyword>
<sequence>MGAPMEVPITMVVVVPTHHNAPLSTSTHAIRSSTMAPRLLQWFESIESTFLNSDCPDDLHVRHATSVFQKRALTWWNGEKRTTGMEATMALSWDELKRTMTEEFCPRNEMKKLEAEFWDLAQDSGESLAYITRFHEFSLLVPHMVTSLSRCIEKYIGGLPKQIQDTVLGRNPATLEDTIRLSATLMNNHVKAGTLTRKGRKKASNTATPPAYIKEVKSEPYHNDKKRKAKNFAVVTPAAPANQVAPMAQNPAKKQYGGNNPLCNTCNYHHFPNMLCRLCTNYGRYVHTTNVFQSRPPATQDNQGNRVNQHVVNQAVPAITNGHACFECGNPNHFRNQCPRLANANKGGARGRAFNINTNETQVNTEAVNETNES</sequence>
<reference evidence="1 2" key="2">
    <citation type="journal article" date="2022" name="Mol. Ecol. Resour.">
        <title>The genomes of chicory, endive, great burdock and yacon provide insights into Asteraceae paleo-polyploidization history and plant inulin production.</title>
        <authorList>
            <person name="Fan W."/>
            <person name="Wang S."/>
            <person name="Wang H."/>
            <person name="Wang A."/>
            <person name="Jiang F."/>
            <person name="Liu H."/>
            <person name="Zhao H."/>
            <person name="Xu D."/>
            <person name="Zhang Y."/>
        </authorList>
    </citation>
    <scope>NUCLEOTIDE SEQUENCE [LARGE SCALE GENOMIC DNA]</scope>
    <source>
        <strain evidence="2">cv. Yunnan</strain>
        <tissue evidence="1">Leaves</tissue>
    </source>
</reference>
<accession>A0ACB9DA21</accession>
<dbReference type="Proteomes" id="UP001056120">
    <property type="component" value="Linkage Group LG20"/>
</dbReference>
<proteinExistence type="predicted"/>
<comment type="caution">
    <text evidence="1">The sequence shown here is derived from an EMBL/GenBank/DDBJ whole genome shotgun (WGS) entry which is preliminary data.</text>
</comment>
<evidence type="ECO:0000313" key="2">
    <source>
        <dbReference type="Proteomes" id="UP001056120"/>
    </source>
</evidence>
<name>A0ACB9DA21_9ASTR</name>
<gene>
    <name evidence="1" type="ORF">L1987_61079</name>
</gene>
<protein>
    <submittedName>
        <fullName evidence="1">Uncharacterized protein</fullName>
    </submittedName>
</protein>
<dbReference type="EMBL" id="CM042037">
    <property type="protein sequence ID" value="KAI3743372.1"/>
    <property type="molecule type" value="Genomic_DNA"/>
</dbReference>
<evidence type="ECO:0000313" key="1">
    <source>
        <dbReference type="EMBL" id="KAI3743372.1"/>
    </source>
</evidence>
<organism evidence="1 2">
    <name type="scientific">Smallanthus sonchifolius</name>
    <dbReference type="NCBI Taxonomy" id="185202"/>
    <lineage>
        <taxon>Eukaryota</taxon>
        <taxon>Viridiplantae</taxon>
        <taxon>Streptophyta</taxon>
        <taxon>Embryophyta</taxon>
        <taxon>Tracheophyta</taxon>
        <taxon>Spermatophyta</taxon>
        <taxon>Magnoliopsida</taxon>
        <taxon>eudicotyledons</taxon>
        <taxon>Gunneridae</taxon>
        <taxon>Pentapetalae</taxon>
        <taxon>asterids</taxon>
        <taxon>campanulids</taxon>
        <taxon>Asterales</taxon>
        <taxon>Asteraceae</taxon>
        <taxon>Asteroideae</taxon>
        <taxon>Heliantheae alliance</taxon>
        <taxon>Millerieae</taxon>
        <taxon>Smallanthus</taxon>
    </lineage>
</organism>
<reference evidence="2" key="1">
    <citation type="journal article" date="2022" name="Mol. Ecol. Resour.">
        <title>The genomes of chicory, endive, great burdock and yacon provide insights into Asteraceae palaeo-polyploidization history and plant inulin production.</title>
        <authorList>
            <person name="Fan W."/>
            <person name="Wang S."/>
            <person name="Wang H."/>
            <person name="Wang A."/>
            <person name="Jiang F."/>
            <person name="Liu H."/>
            <person name="Zhao H."/>
            <person name="Xu D."/>
            <person name="Zhang Y."/>
        </authorList>
    </citation>
    <scope>NUCLEOTIDE SEQUENCE [LARGE SCALE GENOMIC DNA]</scope>
    <source>
        <strain evidence="2">cv. Yunnan</strain>
    </source>
</reference>